<dbReference type="InterPro" id="IPR016651">
    <property type="entry name" value="LCMT1"/>
</dbReference>
<feature type="region of interest" description="Disordered" evidence="10">
    <location>
        <begin position="1"/>
        <end position="42"/>
    </location>
</feature>
<comment type="similarity">
    <text evidence="2 8">Belongs to the methyltransferase superfamily. LCMT family.</text>
</comment>
<feature type="binding site" evidence="9">
    <location>
        <begin position="220"/>
        <end position="221"/>
    </location>
    <ligand>
        <name>S-adenosyl-L-methionine</name>
        <dbReference type="ChEBI" id="CHEBI:59789"/>
    </ligand>
</feature>
<dbReference type="PIRSF" id="PIRSF016305">
    <property type="entry name" value="LCM_mtfrase"/>
    <property type="match status" value="1"/>
</dbReference>
<dbReference type="Proteomes" id="UP001219355">
    <property type="component" value="Chromosome 1"/>
</dbReference>
<dbReference type="PANTHER" id="PTHR13600">
    <property type="entry name" value="LEUCINE CARBOXYL METHYLTRANSFERASE"/>
    <property type="match status" value="1"/>
</dbReference>
<dbReference type="Gene3D" id="3.40.50.150">
    <property type="entry name" value="Vaccinia Virus protein VP39"/>
    <property type="match status" value="1"/>
</dbReference>
<feature type="binding site" evidence="9">
    <location>
        <position position="103"/>
    </location>
    <ligand>
        <name>S-adenosyl-L-methionine</name>
        <dbReference type="ChEBI" id="CHEBI:59789"/>
    </ligand>
</feature>
<evidence type="ECO:0000256" key="4">
    <source>
        <dbReference type="ARBA" id="ARBA00017497"/>
    </source>
</evidence>
<name>A0AAF0IEB9_9EURO</name>
<evidence type="ECO:0000256" key="1">
    <source>
        <dbReference type="ARBA" id="ARBA00000724"/>
    </source>
</evidence>
<dbReference type="AlphaFoldDB" id="A0AAF0IEB9"/>
<keyword evidence="12" id="KW-1185">Reference proteome</keyword>
<keyword evidence="7 8" id="KW-0949">S-adenosyl-L-methionine</keyword>
<dbReference type="InterPro" id="IPR029063">
    <property type="entry name" value="SAM-dependent_MTases_sf"/>
</dbReference>
<keyword evidence="6 8" id="KW-0808">Transferase</keyword>
<dbReference type="PANTHER" id="PTHR13600:SF21">
    <property type="entry name" value="LEUCINE CARBOXYL METHYLTRANSFERASE 1"/>
    <property type="match status" value="1"/>
</dbReference>
<evidence type="ECO:0000313" key="12">
    <source>
        <dbReference type="Proteomes" id="UP001219355"/>
    </source>
</evidence>
<dbReference type="GO" id="GO:0018423">
    <property type="term" value="F:protein C-terminal leucine carboxyl O-methyltransferase activity"/>
    <property type="evidence" value="ECO:0007669"/>
    <property type="project" value="UniProtKB-EC"/>
</dbReference>
<evidence type="ECO:0000256" key="6">
    <source>
        <dbReference type="ARBA" id="ARBA00022679"/>
    </source>
</evidence>
<gene>
    <name evidence="11" type="primary">PPM1</name>
    <name evidence="11" type="ORF">PRK78_000337</name>
</gene>
<evidence type="ECO:0000256" key="8">
    <source>
        <dbReference type="PIRNR" id="PIRNR016305"/>
    </source>
</evidence>
<feature type="binding site" evidence="9">
    <location>
        <position position="134"/>
    </location>
    <ligand>
        <name>S-adenosyl-L-methionine</name>
        <dbReference type="ChEBI" id="CHEBI:59789"/>
    </ligand>
</feature>
<organism evidence="11 12">
    <name type="scientific">Emydomyces testavorans</name>
    <dbReference type="NCBI Taxonomy" id="2070801"/>
    <lineage>
        <taxon>Eukaryota</taxon>
        <taxon>Fungi</taxon>
        <taxon>Dikarya</taxon>
        <taxon>Ascomycota</taxon>
        <taxon>Pezizomycotina</taxon>
        <taxon>Eurotiomycetes</taxon>
        <taxon>Eurotiomycetidae</taxon>
        <taxon>Onygenales</taxon>
        <taxon>Nannizziopsiaceae</taxon>
        <taxon>Emydomyces</taxon>
    </lineage>
</organism>
<evidence type="ECO:0000256" key="10">
    <source>
        <dbReference type="SAM" id="MobiDB-lite"/>
    </source>
</evidence>
<evidence type="ECO:0000313" key="11">
    <source>
        <dbReference type="EMBL" id="WEW54910.1"/>
    </source>
</evidence>
<protein>
    <recommendedName>
        <fullName evidence="4 8">Leucine carboxyl methyltransferase 1</fullName>
        <ecNumber evidence="3 8">2.1.1.233</ecNumber>
    </recommendedName>
</protein>
<accession>A0AAF0IEB9</accession>
<evidence type="ECO:0000256" key="2">
    <source>
        <dbReference type="ARBA" id="ARBA00010703"/>
    </source>
</evidence>
<dbReference type="EC" id="2.1.1.233" evidence="3 8"/>
<dbReference type="Pfam" id="PF04072">
    <property type="entry name" value="LCM"/>
    <property type="match status" value="1"/>
</dbReference>
<keyword evidence="5 8" id="KW-0489">Methyltransferase</keyword>
<feature type="binding site" evidence="9">
    <location>
        <position position="248"/>
    </location>
    <ligand>
        <name>S-adenosyl-L-methionine</name>
        <dbReference type="ChEBI" id="CHEBI:59789"/>
    </ligand>
</feature>
<comment type="function">
    <text evidence="8">Methylates the carboxyl group of the C-terminal leucine residue of protein phosphatase 2A catalytic subunits to form alpha-leucine ester residues.</text>
</comment>
<proteinExistence type="inferred from homology"/>
<dbReference type="SUPFAM" id="SSF53335">
    <property type="entry name" value="S-adenosyl-L-methionine-dependent methyltransferases"/>
    <property type="match status" value="1"/>
</dbReference>
<comment type="catalytic activity">
    <reaction evidence="1 8">
        <text>[phosphatase 2A protein]-C-terminal L-leucine + S-adenosyl-L-methionine = [phosphatase 2A protein]-C-terminal L-leucine methyl ester + S-adenosyl-L-homocysteine</text>
        <dbReference type="Rhea" id="RHEA:48544"/>
        <dbReference type="Rhea" id="RHEA-COMP:12134"/>
        <dbReference type="Rhea" id="RHEA-COMP:12135"/>
        <dbReference type="ChEBI" id="CHEBI:57856"/>
        <dbReference type="ChEBI" id="CHEBI:59789"/>
        <dbReference type="ChEBI" id="CHEBI:90516"/>
        <dbReference type="ChEBI" id="CHEBI:90517"/>
        <dbReference type="EC" id="2.1.1.233"/>
    </reaction>
</comment>
<evidence type="ECO:0000256" key="9">
    <source>
        <dbReference type="PIRSR" id="PIRSR016305-1"/>
    </source>
</evidence>
<dbReference type="EMBL" id="CP120627">
    <property type="protein sequence ID" value="WEW54910.1"/>
    <property type="molecule type" value="Genomic_DNA"/>
</dbReference>
<sequence>MSAAQIPNLNTLLRGRGRGGRGPRLRERGAHTAHTNNPHSRTLAKDKVIQQTDHDASVSRLSAVELGYLDDPFARAFSGNGNEPGGTAAGRRYPIINRGTYVRTMAIDTLVSLFLGSQIETKCTRRKRQIISLGAGSDTRVFRLLSKQQQLGARGKDAFVYHELDFATNTAMKIKTIRASPLLLDALRERSADAEIEEDISISEEGDALHSKYLHIHPIDLRSLSALPSCETRFKGIDTTLPTLIISECCLIYLSPTDASNVLSYFTTLFSSQQSPCTPSPTDLAPTPLALILYEPIRPHDPFGKTMISNLATRGIHLQTLSQYATLSLEKDRLRDAGFVTGQGAADVDFLWEKWVSGEEKERVAGLEMLDEIEEWRLLARHYCVAWGWRETDGEGGGAEQVFGAWRGLEEQHADEV</sequence>
<evidence type="ECO:0000256" key="3">
    <source>
        <dbReference type="ARBA" id="ARBA00012834"/>
    </source>
</evidence>
<reference evidence="11" key="1">
    <citation type="submission" date="2023-03" db="EMBL/GenBank/DDBJ databases">
        <title>Emydomyces testavorans Genome Sequence.</title>
        <authorList>
            <person name="Hoyer L."/>
        </authorList>
    </citation>
    <scope>NUCLEOTIDE SEQUENCE</scope>
    <source>
        <strain evidence="11">16-2883</strain>
    </source>
</reference>
<evidence type="ECO:0000256" key="7">
    <source>
        <dbReference type="ARBA" id="ARBA00022691"/>
    </source>
</evidence>
<evidence type="ECO:0000256" key="5">
    <source>
        <dbReference type="ARBA" id="ARBA00022603"/>
    </source>
</evidence>
<feature type="compositionally biased region" description="Polar residues" evidence="10">
    <location>
        <begin position="1"/>
        <end position="11"/>
    </location>
</feature>
<dbReference type="GO" id="GO:0032259">
    <property type="term" value="P:methylation"/>
    <property type="evidence" value="ECO:0007669"/>
    <property type="project" value="UniProtKB-KW"/>
</dbReference>
<dbReference type="InterPro" id="IPR007213">
    <property type="entry name" value="Ppm1/Ppm2/Tcmp"/>
</dbReference>